<organism evidence="1 2">
    <name type="scientific">Variovorax beijingensis</name>
    <dbReference type="NCBI Taxonomy" id="2496117"/>
    <lineage>
        <taxon>Bacteria</taxon>
        <taxon>Pseudomonadati</taxon>
        <taxon>Pseudomonadota</taxon>
        <taxon>Betaproteobacteria</taxon>
        <taxon>Burkholderiales</taxon>
        <taxon>Comamonadaceae</taxon>
        <taxon>Variovorax</taxon>
    </lineage>
</organism>
<sequence>MTKVFIIPFHVKRMETSIMPSNLKAAYVSCYVAGDNYIEASEKSLKKLISDGLHPEEILQPIHVMDSKDWTRHVDEKWNAFSASLPTQAEFEKAIKEGQIVYGPFGSYS</sequence>
<evidence type="ECO:0000313" key="2">
    <source>
        <dbReference type="Proteomes" id="UP000271137"/>
    </source>
</evidence>
<proteinExistence type="predicted"/>
<gene>
    <name evidence="1" type="ORF">EJO66_08020</name>
</gene>
<keyword evidence="2" id="KW-1185">Reference proteome</keyword>
<protein>
    <submittedName>
        <fullName evidence="1">Uncharacterized protein</fullName>
    </submittedName>
</protein>
<dbReference type="Proteomes" id="UP000271137">
    <property type="component" value="Unassembled WGS sequence"/>
</dbReference>
<evidence type="ECO:0000313" key="1">
    <source>
        <dbReference type="EMBL" id="RSZ40078.1"/>
    </source>
</evidence>
<reference evidence="1 2" key="1">
    <citation type="submission" date="2018-12" db="EMBL/GenBank/DDBJ databases">
        <title>The genome sequences of strain 502.</title>
        <authorList>
            <person name="Gao J."/>
            <person name="Sun J."/>
        </authorList>
    </citation>
    <scope>NUCLEOTIDE SEQUENCE [LARGE SCALE GENOMIC DNA]</scope>
    <source>
        <strain evidence="1 2">502</strain>
    </source>
</reference>
<dbReference type="EMBL" id="RXFQ01000004">
    <property type="protein sequence ID" value="RSZ40078.1"/>
    <property type="molecule type" value="Genomic_DNA"/>
</dbReference>
<accession>A0ABY0A969</accession>
<name>A0ABY0A969_9BURK</name>
<comment type="caution">
    <text evidence="1">The sequence shown here is derived from an EMBL/GenBank/DDBJ whole genome shotgun (WGS) entry which is preliminary data.</text>
</comment>